<keyword evidence="1" id="KW-1133">Transmembrane helix</keyword>
<dbReference type="InterPro" id="IPR018750">
    <property type="entry name" value="DUF2306_membrane"/>
</dbReference>
<dbReference type="Pfam" id="PF10067">
    <property type="entry name" value="DUF2306"/>
    <property type="match status" value="1"/>
</dbReference>
<dbReference type="Proteomes" id="UP000620124">
    <property type="component" value="Unassembled WGS sequence"/>
</dbReference>
<feature type="transmembrane region" description="Helical" evidence="1">
    <location>
        <begin position="320"/>
        <end position="338"/>
    </location>
</feature>
<feature type="transmembrane region" description="Helical" evidence="1">
    <location>
        <begin position="182"/>
        <end position="202"/>
    </location>
</feature>
<evidence type="ECO:0000256" key="1">
    <source>
        <dbReference type="SAM" id="Phobius"/>
    </source>
</evidence>
<feature type="transmembrane region" description="Helical" evidence="1">
    <location>
        <begin position="152"/>
        <end position="170"/>
    </location>
</feature>
<sequence length="360" mass="40656">MPSHPPSTGITITLSAEDSYPPYMVEEDTDKARAATETPGLDKHSERRQPCVLTFYRSISWMLGFRDKYSLLNCIVWGGALVGFCLARTITMNPGRIPHLLIPGEWFWLSQPIYKPNLFIHIYFAIFGGIGALFQFLPVIRRRKVILHRINGYAVLFCIIVAVTCGSIVARRSFGGEVNSQSSYYIQAILIICAALMGIYNVKRDTRRHRKWMLRMVVYFASVLTARLIALPARAIMSIIGTFYTVSLDYLPMQAQTEWIQIWRCDEVINLLRVPKTIQDLFPQCTAVDISPADVYVAVHASAHQPPLSVASAARAAQGMALWIAILIHLIGVEFYIFQTDAANQVRLNFALEPRDFTHD</sequence>
<feature type="transmembrane region" description="Helical" evidence="1">
    <location>
        <begin position="69"/>
        <end position="90"/>
    </location>
</feature>
<keyword evidence="1" id="KW-0812">Transmembrane</keyword>
<comment type="caution">
    <text evidence="2">The sequence shown here is derived from an EMBL/GenBank/DDBJ whole genome shotgun (WGS) entry which is preliminary data.</text>
</comment>
<evidence type="ECO:0000313" key="2">
    <source>
        <dbReference type="EMBL" id="KAF7365774.1"/>
    </source>
</evidence>
<feature type="transmembrane region" description="Helical" evidence="1">
    <location>
        <begin position="118"/>
        <end position="140"/>
    </location>
</feature>
<accession>A0A8H6YV38</accession>
<feature type="transmembrane region" description="Helical" evidence="1">
    <location>
        <begin position="214"/>
        <end position="244"/>
    </location>
</feature>
<keyword evidence="1" id="KW-0472">Membrane</keyword>
<name>A0A8H6YV38_9AGAR</name>
<reference evidence="2" key="1">
    <citation type="submission" date="2020-05" db="EMBL/GenBank/DDBJ databases">
        <title>Mycena genomes resolve the evolution of fungal bioluminescence.</title>
        <authorList>
            <person name="Tsai I.J."/>
        </authorList>
    </citation>
    <scope>NUCLEOTIDE SEQUENCE</scope>
    <source>
        <strain evidence="2">CCC161011</strain>
    </source>
</reference>
<evidence type="ECO:0008006" key="4">
    <source>
        <dbReference type="Google" id="ProtNLM"/>
    </source>
</evidence>
<protein>
    <recommendedName>
        <fullName evidence="4">DUF2306 domain-containing protein</fullName>
    </recommendedName>
</protein>
<organism evidence="2 3">
    <name type="scientific">Mycena venus</name>
    <dbReference type="NCBI Taxonomy" id="2733690"/>
    <lineage>
        <taxon>Eukaryota</taxon>
        <taxon>Fungi</taxon>
        <taxon>Dikarya</taxon>
        <taxon>Basidiomycota</taxon>
        <taxon>Agaricomycotina</taxon>
        <taxon>Agaricomycetes</taxon>
        <taxon>Agaricomycetidae</taxon>
        <taxon>Agaricales</taxon>
        <taxon>Marasmiineae</taxon>
        <taxon>Mycenaceae</taxon>
        <taxon>Mycena</taxon>
    </lineage>
</organism>
<dbReference type="OrthoDB" id="193478at2759"/>
<evidence type="ECO:0000313" key="3">
    <source>
        <dbReference type="Proteomes" id="UP000620124"/>
    </source>
</evidence>
<dbReference type="EMBL" id="JACAZI010000003">
    <property type="protein sequence ID" value="KAF7365774.1"/>
    <property type="molecule type" value="Genomic_DNA"/>
</dbReference>
<proteinExistence type="predicted"/>
<dbReference type="AlphaFoldDB" id="A0A8H6YV38"/>
<gene>
    <name evidence="2" type="ORF">MVEN_00451400</name>
</gene>
<keyword evidence="3" id="KW-1185">Reference proteome</keyword>